<keyword evidence="3 6" id="KW-0521">NADP</keyword>
<dbReference type="GO" id="GO:0008677">
    <property type="term" value="F:2-dehydropantoate 2-reductase activity"/>
    <property type="evidence" value="ECO:0007669"/>
    <property type="project" value="UniProtKB-EC"/>
</dbReference>
<sequence length="326" mass="35927">MHFHILGTGAVGCHVASLLRMTNHKVTLILRSQKALQDFKAHNQSISLTLKGKSASVSGFDSMVLPSAPSQGPPIECLVVATKAQSVIEAVSPLKSRLTKNSTLLLLQNGMGVVEELMDTVWHGQTSPRILVGVNRHATQRTSAFKIINHSGWNDPEGLVVGERLQQGESPRDDSPVLKTLSEIKDLSLSIVPWEDLQNRMAKKLIINASINPVAALLDFTNGGMIDDNPYTMNLMRELCYEAYSVLENLLPGETAESLFESVIGILQITRQNRCSMVQDMNAKRPTEVDYINGYLCRIGKNQGKILKVHQTMVDLIHAKERVAKP</sequence>
<dbReference type="FunCoup" id="A0A167R2F0">
    <property type="interactions" value="287"/>
</dbReference>
<dbReference type="GeneID" id="28994443"/>
<keyword evidence="10" id="KW-1185">Reference proteome</keyword>
<dbReference type="Proteomes" id="UP000077315">
    <property type="component" value="Unassembled WGS sequence"/>
</dbReference>
<dbReference type="Pfam" id="PF08546">
    <property type="entry name" value="ApbA_C"/>
    <property type="match status" value="1"/>
</dbReference>
<dbReference type="AlphaFoldDB" id="A0A167R2F0"/>
<evidence type="ECO:0000256" key="2">
    <source>
        <dbReference type="ARBA" id="ARBA00013014"/>
    </source>
</evidence>
<evidence type="ECO:0000259" key="8">
    <source>
        <dbReference type="Pfam" id="PF08546"/>
    </source>
</evidence>
<dbReference type="PANTHER" id="PTHR43765:SF2">
    <property type="entry name" value="2-DEHYDROPANTOATE 2-REDUCTASE"/>
    <property type="match status" value="1"/>
</dbReference>
<dbReference type="EC" id="1.1.1.169" evidence="2 6"/>
<evidence type="ECO:0000256" key="3">
    <source>
        <dbReference type="ARBA" id="ARBA00022857"/>
    </source>
</evidence>
<dbReference type="VEuPathDB" id="FungiDB:PHYBLDRAFT_156953"/>
<dbReference type="InterPro" id="IPR008927">
    <property type="entry name" value="6-PGluconate_DH-like_C_sf"/>
</dbReference>
<comment type="catalytic activity">
    <reaction evidence="6">
        <text>(R)-pantoate + NADP(+) = 2-dehydropantoate + NADPH + H(+)</text>
        <dbReference type="Rhea" id="RHEA:16233"/>
        <dbReference type="ChEBI" id="CHEBI:11561"/>
        <dbReference type="ChEBI" id="CHEBI:15378"/>
        <dbReference type="ChEBI" id="CHEBI:15980"/>
        <dbReference type="ChEBI" id="CHEBI:57783"/>
        <dbReference type="ChEBI" id="CHEBI:58349"/>
        <dbReference type="EC" id="1.1.1.169"/>
    </reaction>
</comment>
<feature type="domain" description="Ketopantoate reductase C-terminal" evidence="8">
    <location>
        <begin position="196"/>
        <end position="321"/>
    </location>
</feature>
<dbReference type="SUPFAM" id="SSF48179">
    <property type="entry name" value="6-phosphogluconate dehydrogenase C-terminal domain-like"/>
    <property type="match status" value="1"/>
</dbReference>
<dbReference type="InterPro" id="IPR013332">
    <property type="entry name" value="KPR_N"/>
</dbReference>
<organism evidence="9 10">
    <name type="scientific">Phycomyces blakesleeanus (strain ATCC 8743b / DSM 1359 / FGSC 10004 / NBRC 33097 / NRRL 1555)</name>
    <dbReference type="NCBI Taxonomy" id="763407"/>
    <lineage>
        <taxon>Eukaryota</taxon>
        <taxon>Fungi</taxon>
        <taxon>Fungi incertae sedis</taxon>
        <taxon>Mucoromycota</taxon>
        <taxon>Mucoromycotina</taxon>
        <taxon>Mucoromycetes</taxon>
        <taxon>Mucorales</taxon>
        <taxon>Phycomycetaceae</taxon>
        <taxon>Phycomyces</taxon>
    </lineage>
</organism>
<dbReference type="STRING" id="763407.A0A167R2F0"/>
<dbReference type="InParanoid" id="A0A167R2F0"/>
<evidence type="ECO:0000256" key="6">
    <source>
        <dbReference type="RuleBase" id="RU362068"/>
    </source>
</evidence>
<dbReference type="InterPro" id="IPR036291">
    <property type="entry name" value="NAD(P)-bd_dom_sf"/>
</dbReference>
<keyword evidence="4 6" id="KW-0560">Oxidoreductase</keyword>
<gene>
    <name evidence="9" type="ORF">PHYBLDRAFT_156953</name>
</gene>
<dbReference type="Pfam" id="PF02558">
    <property type="entry name" value="ApbA"/>
    <property type="match status" value="1"/>
</dbReference>
<evidence type="ECO:0000259" key="7">
    <source>
        <dbReference type="Pfam" id="PF02558"/>
    </source>
</evidence>
<dbReference type="InterPro" id="IPR013752">
    <property type="entry name" value="KPA_reductase"/>
</dbReference>
<dbReference type="InterPro" id="IPR013328">
    <property type="entry name" value="6PGD_dom2"/>
</dbReference>
<reference evidence="10" key="1">
    <citation type="submission" date="2015-06" db="EMBL/GenBank/DDBJ databases">
        <title>Expansion of signal transduction pathways in fungi by whole-genome duplication.</title>
        <authorList>
            <consortium name="DOE Joint Genome Institute"/>
            <person name="Corrochano L.M."/>
            <person name="Kuo A."/>
            <person name="Marcet-Houben M."/>
            <person name="Polaino S."/>
            <person name="Salamov A."/>
            <person name="Villalobos J.M."/>
            <person name="Alvarez M.I."/>
            <person name="Avalos J."/>
            <person name="Benito E.P."/>
            <person name="Benoit I."/>
            <person name="Burger G."/>
            <person name="Camino L.P."/>
            <person name="Canovas D."/>
            <person name="Cerda-Olmedo E."/>
            <person name="Cheng J.-F."/>
            <person name="Dominguez A."/>
            <person name="Elias M."/>
            <person name="Eslava A.P."/>
            <person name="Glaser F."/>
            <person name="Grimwood J."/>
            <person name="Gutierrez G."/>
            <person name="Heitman J."/>
            <person name="Henrissat B."/>
            <person name="Iturriaga E.A."/>
            <person name="Lang B.F."/>
            <person name="Lavin J.L."/>
            <person name="Lee S."/>
            <person name="Li W."/>
            <person name="Lindquist E."/>
            <person name="Lopez-Garcia S."/>
            <person name="Luque E.M."/>
            <person name="Marcos A.T."/>
            <person name="Martin J."/>
            <person name="McCluskey K."/>
            <person name="Medina H.R."/>
            <person name="Miralles-Duran A."/>
            <person name="Miyazaki A."/>
            <person name="Munoz-Torres E."/>
            <person name="Oguiza J.A."/>
            <person name="Ohm R."/>
            <person name="Olmedo M."/>
            <person name="Orejas M."/>
            <person name="Ortiz-Castellanos L."/>
            <person name="Pisabarro A.G."/>
            <person name="Rodriguez-Romero J."/>
            <person name="Ruiz-Herrera J."/>
            <person name="Ruiz-Vazquez R."/>
            <person name="Sanz C."/>
            <person name="Schackwitz W."/>
            <person name="Schmutz J."/>
            <person name="Shahriari M."/>
            <person name="Shelest E."/>
            <person name="Silva-Franco F."/>
            <person name="Soanes D."/>
            <person name="Syed K."/>
            <person name="Tagua V.G."/>
            <person name="Talbot N.J."/>
            <person name="Thon M."/>
            <person name="De vries R.P."/>
            <person name="Wiebenga A."/>
            <person name="Yadav J.S."/>
            <person name="Braun E.L."/>
            <person name="Baker S."/>
            <person name="Garre V."/>
            <person name="Horwitz B."/>
            <person name="Torres-Martinez S."/>
            <person name="Idnurm A."/>
            <person name="Herrera-Estrella A."/>
            <person name="Gabaldon T."/>
            <person name="Grigoriev I.V."/>
        </authorList>
    </citation>
    <scope>NUCLEOTIDE SEQUENCE [LARGE SCALE GENOMIC DNA]</scope>
    <source>
        <strain evidence="10">NRRL 1555(-)</strain>
    </source>
</reference>
<dbReference type="InterPro" id="IPR050838">
    <property type="entry name" value="Ketopantoate_reductase"/>
</dbReference>
<accession>A0A167R2F0</accession>
<protein>
    <recommendedName>
        <fullName evidence="2 6">2-dehydropantoate 2-reductase</fullName>
        <ecNumber evidence="2 6">1.1.1.169</ecNumber>
    </recommendedName>
    <alternativeName>
        <fullName evidence="5 6">Ketopantoate reductase</fullName>
    </alternativeName>
</protein>
<dbReference type="GO" id="GO:0005737">
    <property type="term" value="C:cytoplasm"/>
    <property type="evidence" value="ECO:0007669"/>
    <property type="project" value="TreeGrafter"/>
</dbReference>
<dbReference type="RefSeq" id="XP_018298729.1">
    <property type="nucleotide sequence ID" value="XM_018433537.1"/>
</dbReference>
<dbReference type="GO" id="GO:0015940">
    <property type="term" value="P:pantothenate biosynthetic process"/>
    <property type="evidence" value="ECO:0007669"/>
    <property type="project" value="InterPro"/>
</dbReference>
<dbReference type="EMBL" id="KV440971">
    <property type="protein sequence ID" value="OAD80689.1"/>
    <property type="molecule type" value="Genomic_DNA"/>
</dbReference>
<comment type="function">
    <text evidence="6">Catalyzes the NADPH-dependent reduction of ketopantoate into pantoic acid.</text>
</comment>
<evidence type="ECO:0000313" key="10">
    <source>
        <dbReference type="Proteomes" id="UP000077315"/>
    </source>
</evidence>
<name>A0A167R2F0_PHYB8</name>
<dbReference type="OrthoDB" id="73846at2759"/>
<dbReference type="PANTHER" id="PTHR43765">
    <property type="entry name" value="2-DEHYDROPANTOATE 2-REDUCTASE-RELATED"/>
    <property type="match status" value="1"/>
</dbReference>
<dbReference type="SUPFAM" id="SSF51735">
    <property type="entry name" value="NAD(P)-binding Rossmann-fold domains"/>
    <property type="match status" value="1"/>
</dbReference>
<dbReference type="NCBIfam" id="TIGR00745">
    <property type="entry name" value="apbA_panE"/>
    <property type="match status" value="1"/>
</dbReference>
<dbReference type="InterPro" id="IPR003710">
    <property type="entry name" value="ApbA"/>
</dbReference>
<evidence type="ECO:0000256" key="1">
    <source>
        <dbReference type="ARBA" id="ARBA00007870"/>
    </source>
</evidence>
<feature type="domain" description="Ketopantoate reductase N-terminal" evidence="7">
    <location>
        <begin position="3"/>
        <end position="152"/>
    </location>
</feature>
<dbReference type="GO" id="GO:0050661">
    <property type="term" value="F:NADP binding"/>
    <property type="evidence" value="ECO:0007669"/>
    <property type="project" value="TreeGrafter"/>
</dbReference>
<proteinExistence type="inferred from homology"/>
<evidence type="ECO:0000256" key="4">
    <source>
        <dbReference type="ARBA" id="ARBA00023002"/>
    </source>
</evidence>
<dbReference type="Gene3D" id="3.40.50.720">
    <property type="entry name" value="NAD(P)-binding Rossmann-like Domain"/>
    <property type="match status" value="1"/>
</dbReference>
<evidence type="ECO:0000256" key="5">
    <source>
        <dbReference type="ARBA" id="ARBA00032024"/>
    </source>
</evidence>
<evidence type="ECO:0000313" key="9">
    <source>
        <dbReference type="EMBL" id="OAD80689.1"/>
    </source>
</evidence>
<dbReference type="Gene3D" id="1.10.1040.10">
    <property type="entry name" value="N-(1-d-carboxylethyl)-l-norvaline Dehydrogenase, domain 2"/>
    <property type="match status" value="1"/>
</dbReference>
<comment type="similarity">
    <text evidence="1 6">Belongs to the ketopantoate reductase family.</text>
</comment>